<dbReference type="InterPro" id="IPR002938">
    <property type="entry name" value="FAD-bd"/>
</dbReference>
<evidence type="ECO:0000259" key="7">
    <source>
        <dbReference type="Pfam" id="PF07976"/>
    </source>
</evidence>
<dbReference type="InterPro" id="IPR036188">
    <property type="entry name" value="FAD/NAD-bd_sf"/>
</dbReference>
<keyword evidence="2" id="KW-0285">Flavoprotein</keyword>
<dbReference type="Pfam" id="PF07976">
    <property type="entry name" value="Phe_hydrox_dim"/>
    <property type="match status" value="1"/>
</dbReference>
<dbReference type="Proteomes" id="UP001166286">
    <property type="component" value="Unassembled WGS sequence"/>
</dbReference>
<proteinExistence type="inferred from homology"/>
<feature type="compositionally biased region" description="Polar residues" evidence="5">
    <location>
        <begin position="464"/>
        <end position="477"/>
    </location>
</feature>
<feature type="domain" description="Phenol hydroxylase-like C-terminal dimerisation" evidence="7">
    <location>
        <begin position="438"/>
        <end position="659"/>
    </location>
</feature>
<evidence type="ECO:0008006" key="10">
    <source>
        <dbReference type="Google" id="ProtNLM"/>
    </source>
</evidence>
<dbReference type="CDD" id="cd02979">
    <property type="entry name" value="PHOX_C"/>
    <property type="match status" value="1"/>
</dbReference>
<dbReference type="Pfam" id="PF01494">
    <property type="entry name" value="FAD_binding_3"/>
    <property type="match status" value="2"/>
</dbReference>
<dbReference type="Gene3D" id="3.40.30.20">
    <property type="match status" value="1"/>
</dbReference>
<gene>
    <name evidence="8" type="ORF">JMJ35_009510</name>
</gene>
<keyword evidence="3" id="KW-0274">FAD</keyword>
<comment type="similarity">
    <text evidence="1">Belongs to the PheA/TfdB FAD monooxygenase family.</text>
</comment>
<keyword evidence="4" id="KW-0560">Oxidoreductase</keyword>
<protein>
    <recommendedName>
        <fullName evidence="10">Phenol 2-monooxygenase</fullName>
    </recommendedName>
</protein>
<dbReference type="EMBL" id="JAFEKC020000021">
    <property type="protein sequence ID" value="KAK0508426.1"/>
    <property type="molecule type" value="Genomic_DNA"/>
</dbReference>
<evidence type="ECO:0000256" key="1">
    <source>
        <dbReference type="ARBA" id="ARBA00007801"/>
    </source>
</evidence>
<dbReference type="InterPro" id="IPR012941">
    <property type="entry name" value="Phe_hydrox_C_dim_dom"/>
</dbReference>
<dbReference type="InterPro" id="IPR036249">
    <property type="entry name" value="Thioredoxin-like_sf"/>
</dbReference>
<keyword evidence="9" id="KW-1185">Reference proteome</keyword>
<feature type="domain" description="FAD-binding" evidence="6">
    <location>
        <begin position="9"/>
        <end position="91"/>
    </location>
</feature>
<dbReference type="SUPFAM" id="SSF52833">
    <property type="entry name" value="Thioredoxin-like"/>
    <property type="match status" value="1"/>
</dbReference>
<dbReference type="InterPro" id="IPR038220">
    <property type="entry name" value="PHOX_C_sf"/>
</dbReference>
<evidence type="ECO:0000256" key="4">
    <source>
        <dbReference type="ARBA" id="ARBA00023002"/>
    </source>
</evidence>
<feature type="domain" description="FAD-binding" evidence="6">
    <location>
        <begin position="195"/>
        <end position="402"/>
    </location>
</feature>
<evidence type="ECO:0000313" key="8">
    <source>
        <dbReference type="EMBL" id="KAK0508426.1"/>
    </source>
</evidence>
<dbReference type="GO" id="GO:0016709">
    <property type="term" value="F:oxidoreductase activity, acting on paired donors, with incorporation or reduction of molecular oxygen, NAD(P)H as one donor, and incorporation of one atom of oxygen"/>
    <property type="evidence" value="ECO:0007669"/>
    <property type="project" value="UniProtKB-ARBA"/>
</dbReference>
<dbReference type="PRINTS" id="PR00420">
    <property type="entry name" value="RNGMNOXGNASE"/>
</dbReference>
<evidence type="ECO:0000256" key="5">
    <source>
        <dbReference type="SAM" id="MobiDB-lite"/>
    </source>
</evidence>
<dbReference type="Gene3D" id="3.30.9.10">
    <property type="entry name" value="D-Amino Acid Oxidase, subunit A, domain 2"/>
    <property type="match status" value="1"/>
</dbReference>
<evidence type="ECO:0000256" key="2">
    <source>
        <dbReference type="ARBA" id="ARBA00022630"/>
    </source>
</evidence>
<dbReference type="Gene3D" id="3.50.50.60">
    <property type="entry name" value="FAD/NAD(P)-binding domain"/>
    <property type="match status" value="1"/>
</dbReference>
<dbReference type="PANTHER" id="PTHR43004">
    <property type="entry name" value="TRK SYSTEM POTASSIUM UPTAKE PROTEIN"/>
    <property type="match status" value="1"/>
</dbReference>
<dbReference type="AlphaFoldDB" id="A0AA39QU41"/>
<feature type="compositionally biased region" description="Low complexity" evidence="5">
    <location>
        <begin position="452"/>
        <end position="463"/>
    </location>
</feature>
<sequence>MADIKESHTDLLIIGAGPAGLITAAWASQYNISARIIDKKASRIPNGHADGLQPRTLEIFDSFGFVDQPLKEGCHETEICSWNPDSSGTLQRTQRVVSQKPGISRFQVIILHQGAIEQTVLDFLKLGGRVEVERNVMPERLEWEGCNPSDRDSHPIAVTVRHTGDTTSRQPLNGTNPKTTNLASDRVVANGIALTGQDEAKGRLERIRAKYVVGCDGAHSWTRTQLGLSLEGKMTHHICGVMDIVPLTNFPDIRQSCAIHSASSGSIMIVPRERRLVRFYIQMDDTSNSGILDRSRINPESMLKAAQTIMKPYTLSFKYCEWWSVYRVGQRVAPKFSVDERLFLAGDAVHTHSPTLGQGMNVSMQDTYNLGWKICGVINRTLKPEILETYQPERRQIALELIAMDHEVSKFYYDNSISRKDFQSQRERFYEFLSGVSVKYGPSALVKDSSARSRSPLTSGSSSTYTAEPSQTSNNFCEPEKPTSSRNLATNIYPSVRIPSFKVVNQGDACPTHIASLLPSTGQWRILIFAGDLSFRSQFARIQALGSHLAAPSSFLHLYPANLIEVYTIHSASRARVELLDLHEVFHPWDEDAGYDYWKVYADDDSWHEGFADAYGAYGIDRKDGCLVVCRPDQHVGLICGVDELSVVEEYFKGILIQRSDTQGRRKL</sequence>
<dbReference type="SUPFAM" id="SSF51905">
    <property type="entry name" value="FAD/NAD(P)-binding domain"/>
    <property type="match status" value="1"/>
</dbReference>
<dbReference type="SUPFAM" id="SSF54373">
    <property type="entry name" value="FAD-linked reductases, C-terminal domain"/>
    <property type="match status" value="1"/>
</dbReference>
<evidence type="ECO:0000256" key="3">
    <source>
        <dbReference type="ARBA" id="ARBA00022827"/>
    </source>
</evidence>
<organism evidence="8 9">
    <name type="scientific">Cladonia borealis</name>
    <dbReference type="NCBI Taxonomy" id="184061"/>
    <lineage>
        <taxon>Eukaryota</taxon>
        <taxon>Fungi</taxon>
        <taxon>Dikarya</taxon>
        <taxon>Ascomycota</taxon>
        <taxon>Pezizomycotina</taxon>
        <taxon>Lecanoromycetes</taxon>
        <taxon>OSLEUM clade</taxon>
        <taxon>Lecanoromycetidae</taxon>
        <taxon>Lecanorales</taxon>
        <taxon>Lecanorineae</taxon>
        <taxon>Cladoniaceae</taxon>
        <taxon>Cladonia</taxon>
    </lineage>
</organism>
<dbReference type="GO" id="GO:0071949">
    <property type="term" value="F:FAD binding"/>
    <property type="evidence" value="ECO:0007669"/>
    <property type="project" value="InterPro"/>
</dbReference>
<name>A0AA39QU41_9LECA</name>
<comment type="caution">
    <text evidence="8">The sequence shown here is derived from an EMBL/GenBank/DDBJ whole genome shotgun (WGS) entry which is preliminary data.</text>
</comment>
<evidence type="ECO:0000313" key="9">
    <source>
        <dbReference type="Proteomes" id="UP001166286"/>
    </source>
</evidence>
<evidence type="ECO:0000259" key="6">
    <source>
        <dbReference type="Pfam" id="PF01494"/>
    </source>
</evidence>
<accession>A0AA39QU41</accession>
<feature type="region of interest" description="Disordered" evidence="5">
    <location>
        <begin position="450"/>
        <end position="488"/>
    </location>
</feature>
<dbReference type="InterPro" id="IPR050641">
    <property type="entry name" value="RIFMO-like"/>
</dbReference>
<dbReference type="PANTHER" id="PTHR43004:SF20">
    <property type="entry name" value="2-MONOOXYGENASE, PUTATIVE (AFU_ORTHOLOGUE AFUA_1G13660)-RELATED"/>
    <property type="match status" value="1"/>
</dbReference>
<reference evidence="8" key="1">
    <citation type="submission" date="2023-03" db="EMBL/GenBank/DDBJ databases">
        <title>Complete genome of Cladonia borealis.</title>
        <authorList>
            <person name="Park H."/>
        </authorList>
    </citation>
    <scope>NUCLEOTIDE SEQUENCE</scope>
    <source>
        <strain evidence="8">ANT050790</strain>
    </source>
</reference>